<organism evidence="4 5">
    <name type="scientific">Nonomuraea antimicrobica</name>
    <dbReference type="NCBI Taxonomy" id="561173"/>
    <lineage>
        <taxon>Bacteria</taxon>
        <taxon>Bacillati</taxon>
        <taxon>Actinomycetota</taxon>
        <taxon>Actinomycetes</taxon>
        <taxon>Streptosporangiales</taxon>
        <taxon>Streptosporangiaceae</taxon>
        <taxon>Nonomuraea</taxon>
    </lineage>
</organism>
<evidence type="ECO:0000256" key="1">
    <source>
        <dbReference type="ARBA" id="ARBA00023015"/>
    </source>
</evidence>
<dbReference type="InterPro" id="IPR036390">
    <property type="entry name" value="WH_DNA-bd_sf"/>
</dbReference>
<proteinExistence type="predicted"/>
<reference evidence="5" key="1">
    <citation type="journal article" date="2019" name="Int. J. Syst. Evol. Microbiol.">
        <title>The Global Catalogue of Microorganisms (GCM) 10K type strain sequencing project: providing services to taxonomists for standard genome sequencing and annotation.</title>
        <authorList>
            <consortium name="The Broad Institute Genomics Platform"/>
            <consortium name="The Broad Institute Genome Sequencing Center for Infectious Disease"/>
            <person name="Wu L."/>
            <person name="Ma J."/>
        </authorList>
    </citation>
    <scope>NUCLEOTIDE SEQUENCE [LARGE SCALE GENOMIC DNA]</scope>
    <source>
        <strain evidence="5">JCM 16904</strain>
    </source>
</reference>
<keyword evidence="2" id="KW-0804">Transcription</keyword>
<evidence type="ECO:0000259" key="3">
    <source>
        <dbReference type="PROSITE" id="PS51000"/>
    </source>
</evidence>
<dbReference type="SUPFAM" id="SSF46785">
    <property type="entry name" value="Winged helix' DNA-binding domain"/>
    <property type="match status" value="1"/>
</dbReference>
<comment type="caution">
    <text evidence="4">The sequence shown here is derived from an EMBL/GenBank/DDBJ whole genome shotgun (WGS) entry which is preliminary data.</text>
</comment>
<dbReference type="InterPro" id="IPR013196">
    <property type="entry name" value="HTH_11"/>
</dbReference>
<dbReference type="InterPro" id="IPR051534">
    <property type="entry name" value="CBASS_pafABC_assoc_protein"/>
</dbReference>
<dbReference type="PROSITE" id="PS52050">
    <property type="entry name" value="WYL"/>
    <property type="match status" value="1"/>
</dbReference>
<evidence type="ECO:0000313" key="5">
    <source>
        <dbReference type="Proteomes" id="UP001500902"/>
    </source>
</evidence>
<dbReference type="EMBL" id="BAAAZP010000098">
    <property type="protein sequence ID" value="GAA3681841.1"/>
    <property type="molecule type" value="Genomic_DNA"/>
</dbReference>
<name>A0ABP7CAE2_9ACTN</name>
<sequence length="339" mass="36678">MSATSAILVSVSTESGSTRKDMPGRLLRLLSLLQSRREWPGAELAERLGVNIRTVRRDIDRLRALDYPVESTTGTAGGYRLAHGRNLPPLLLADDEAIAVAYGLVTAAAGSVAGIGDSSMGALAKLERVLPPRLRSRLSALGRSAVAVPVHDAPPVDPVVLAVLASCCRDGQVMTFGYLDRAGAGSDRRVEPHHLVTVRGRWYLIAYDPERAGWRTFRVDRIVRARPAPPGRFPPRALPAPDPVTYLTRSFARATYRHTARLRVALGADAVRTRLFAHVPGEIEPRGPDTSVIRLSAESAELVTQYVAALAALDAAVTLVDASEEVMARLRGLRERLPE</sequence>
<evidence type="ECO:0000313" key="4">
    <source>
        <dbReference type="EMBL" id="GAA3681841.1"/>
    </source>
</evidence>
<accession>A0ABP7CAE2</accession>
<dbReference type="Pfam" id="PF13280">
    <property type="entry name" value="WYL"/>
    <property type="match status" value="1"/>
</dbReference>
<gene>
    <name evidence="4" type="ORF">GCM10022224_052630</name>
</gene>
<dbReference type="Proteomes" id="UP001500902">
    <property type="component" value="Unassembled WGS sequence"/>
</dbReference>
<dbReference type="Pfam" id="PF08279">
    <property type="entry name" value="HTH_11"/>
    <property type="match status" value="1"/>
</dbReference>
<dbReference type="InterPro" id="IPR001034">
    <property type="entry name" value="DeoR_HTH"/>
</dbReference>
<dbReference type="InterPro" id="IPR036388">
    <property type="entry name" value="WH-like_DNA-bd_sf"/>
</dbReference>
<protein>
    <submittedName>
        <fullName evidence="4">YafY family protein</fullName>
    </submittedName>
</protein>
<feature type="domain" description="HTH deoR-type" evidence="3">
    <location>
        <begin position="22"/>
        <end position="88"/>
    </location>
</feature>
<dbReference type="Gene3D" id="1.10.10.10">
    <property type="entry name" value="Winged helix-like DNA-binding domain superfamily/Winged helix DNA-binding domain"/>
    <property type="match status" value="1"/>
</dbReference>
<dbReference type="PANTHER" id="PTHR34580">
    <property type="match status" value="1"/>
</dbReference>
<dbReference type="InterPro" id="IPR026881">
    <property type="entry name" value="WYL_dom"/>
</dbReference>
<dbReference type="PANTHER" id="PTHR34580:SF3">
    <property type="entry name" value="PROTEIN PAFB"/>
    <property type="match status" value="1"/>
</dbReference>
<evidence type="ECO:0000256" key="2">
    <source>
        <dbReference type="ARBA" id="ARBA00023163"/>
    </source>
</evidence>
<dbReference type="PROSITE" id="PS51000">
    <property type="entry name" value="HTH_DEOR_2"/>
    <property type="match status" value="1"/>
</dbReference>
<keyword evidence="5" id="KW-1185">Reference proteome</keyword>
<keyword evidence="1" id="KW-0805">Transcription regulation</keyword>